<sequence>MYKRTAELAFVPGGSGGSDGAGSSRSMHRTTSVEAARAAGGGRISGLRFTASRDRCRFKNHSSDACEPKGHSLVIIIVACRSTARYVANDAVVVRNDISTLTKRCRTPLGDIHC</sequence>
<comment type="caution">
    <text evidence="2">The sequence shown here is derived from an EMBL/GenBank/DDBJ whole genome shotgun (WGS) entry which is preliminary data.</text>
</comment>
<dbReference type="EMBL" id="BGZK01000155">
    <property type="protein sequence ID" value="GBP23972.1"/>
    <property type="molecule type" value="Genomic_DNA"/>
</dbReference>
<reference evidence="2 3" key="1">
    <citation type="journal article" date="2019" name="Commun. Biol.">
        <title>The bagworm genome reveals a unique fibroin gene that provides high tensile strength.</title>
        <authorList>
            <person name="Kono N."/>
            <person name="Nakamura H."/>
            <person name="Ohtoshi R."/>
            <person name="Tomita M."/>
            <person name="Numata K."/>
            <person name="Arakawa K."/>
        </authorList>
    </citation>
    <scope>NUCLEOTIDE SEQUENCE [LARGE SCALE GENOMIC DNA]</scope>
</reference>
<evidence type="ECO:0000313" key="3">
    <source>
        <dbReference type="Proteomes" id="UP000299102"/>
    </source>
</evidence>
<evidence type="ECO:0000313" key="2">
    <source>
        <dbReference type="EMBL" id="GBP23972.1"/>
    </source>
</evidence>
<feature type="region of interest" description="Disordered" evidence="1">
    <location>
        <begin position="12"/>
        <end position="39"/>
    </location>
</feature>
<dbReference type="AlphaFoldDB" id="A0A4C1UDC5"/>
<protein>
    <submittedName>
        <fullName evidence="2">Uncharacterized protein</fullName>
    </submittedName>
</protein>
<dbReference type="Proteomes" id="UP000299102">
    <property type="component" value="Unassembled WGS sequence"/>
</dbReference>
<gene>
    <name evidence="2" type="ORF">EVAR_17612_1</name>
</gene>
<name>A0A4C1UDC5_EUMVA</name>
<evidence type="ECO:0000256" key="1">
    <source>
        <dbReference type="SAM" id="MobiDB-lite"/>
    </source>
</evidence>
<organism evidence="2 3">
    <name type="scientific">Eumeta variegata</name>
    <name type="common">Bagworm moth</name>
    <name type="synonym">Eumeta japonica</name>
    <dbReference type="NCBI Taxonomy" id="151549"/>
    <lineage>
        <taxon>Eukaryota</taxon>
        <taxon>Metazoa</taxon>
        <taxon>Ecdysozoa</taxon>
        <taxon>Arthropoda</taxon>
        <taxon>Hexapoda</taxon>
        <taxon>Insecta</taxon>
        <taxon>Pterygota</taxon>
        <taxon>Neoptera</taxon>
        <taxon>Endopterygota</taxon>
        <taxon>Lepidoptera</taxon>
        <taxon>Glossata</taxon>
        <taxon>Ditrysia</taxon>
        <taxon>Tineoidea</taxon>
        <taxon>Psychidae</taxon>
        <taxon>Oiketicinae</taxon>
        <taxon>Eumeta</taxon>
    </lineage>
</organism>
<proteinExistence type="predicted"/>
<keyword evidence="3" id="KW-1185">Reference proteome</keyword>
<accession>A0A4C1UDC5</accession>